<accession>A0A9D4DDT3</accession>
<sequence>MILKDVLRPRKKEVTSYVIKNIVLWQAERNPQNSFDTRSFFHWLQNGLRELKNAIVTQQLSYYMIPERNLMAACGLQDKQQRQWVAAISEMMDDGPWVIMRLPRIRQAILASPEPMLWFIKKRMELEMLFLEGLNRHDTVQNENGIVDESDSECDAILQDILRRRGELVTEVAQRMLEEGSSVTNMSAITWRLLM</sequence>
<evidence type="ECO:0000313" key="3">
    <source>
        <dbReference type="Proteomes" id="UP000828390"/>
    </source>
</evidence>
<protein>
    <recommendedName>
        <fullName evidence="1">Mab-21-like HhH/H2TH-like domain-containing protein</fullName>
    </recommendedName>
</protein>
<comment type="caution">
    <text evidence="2">The sequence shown here is derived from an EMBL/GenBank/DDBJ whole genome shotgun (WGS) entry which is preliminary data.</text>
</comment>
<feature type="domain" description="Mab-21-like HhH/H2TH-like" evidence="1">
    <location>
        <begin position="10"/>
        <end position="75"/>
    </location>
</feature>
<proteinExistence type="predicted"/>
<dbReference type="EMBL" id="JAIWYP010000011">
    <property type="protein sequence ID" value="KAH3741933.1"/>
    <property type="molecule type" value="Genomic_DNA"/>
</dbReference>
<name>A0A9D4DDT3_DREPO</name>
<dbReference type="Proteomes" id="UP000828390">
    <property type="component" value="Unassembled WGS sequence"/>
</dbReference>
<reference evidence="2" key="2">
    <citation type="submission" date="2020-11" db="EMBL/GenBank/DDBJ databases">
        <authorList>
            <person name="McCartney M.A."/>
            <person name="Auch B."/>
            <person name="Kono T."/>
            <person name="Mallez S."/>
            <person name="Becker A."/>
            <person name="Gohl D.M."/>
            <person name="Silverstein K.A.T."/>
            <person name="Koren S."/>
            <person name="Bechman K.B."/>
            <person name="Herman A."/>
            <person name="Abrahante J.E."/>
            <person name="Garbe J."/>
        </authorList>
    </citation>
    <scope>NUCLEOTIDE SEQUENCE</scope>
    <source>
        <strain evidence="2">Duluth1</strain>
        <tissue evidence="2">Whole animal</tissue>
    </source>
</reference>
<evidence type="ECO:0000313" key="2">
    <source>
        <dbReference type="EMBL" id="KAH3741933.1"/>
    </source>
</evidence>
<gene>
    <name evidence="2" type="ORF">DPMN_048663</name>
</gene>
<keyword evidence="3" id="KW-1185">Reference proteome</keyword>
<reference evidence="2" key="1">
    <citation type="journal article" date="2019" name="bioRxiv">
        <title>The Genome of the Zebra Mussel, Dreissena polymorpha: A Resource for Invasive Species Research.</title>
        <authorList>
            <person name="McCartney M.A."/>
            <person name="Auch B."/>
            <person name="Kono T."/>
            <person name="Mallez S."/>
            <person name="Zhang Y."/>
            <person name="Obille A."/>
            <person name="Becker A."/>
            <person name="Abrahante J.E."/>
            <person name="Garbe J."/>
            <person name="Badalamenti J.P."/>
            <person name="Herman A."/>
            <person name="Mangelson H."/>
            <person name="Liachko I."/>
            <person name="Sullivan S."/>
            <person name="Sone E.D."/>
            <person name="Koren S."/>
            <person name="Silverstein K.A.T."/>
            <person name="Beckman K.B."/>
            <person name="Gohl D.M."/>
        </authorList>
    </citation>
    <scope>NUCLEOTIDE SEQUENCE</scope>
    <source>
        <strain evidence="2">Duluth1</strain>
        <tissue evidence="2">Whole animal</tissue>
    </source>
</reference>
<dbReference type="InterPro" id="IPR046906">
    <property type="entry name" value="Mab-21_HhH/H2TH-like"/>
</dbReference>
<organism evidence="2 3">
    <name type="scientific">Dreissena polymorpha</name>
    <name type="common">Zebra mussel</name>
    <name type="synonym">Mytilus polymorpha</name>
    <dbReference type="NCBI Taxonomy" id="45954"/>
    <lineage>
        <taxon>Eukaryota</taxon>
        <taxon>Metazoa</taxon>
        <taxon>Spiralia</taxon>
        <taxon>Lophotrochozoa</taxon>
        <taxon>Mollusca</taxon>
        <taxon>Bivalvia</taxon>
        <taxon>Autobranchia</taxon>
        <taxon>Heteroconchia</taxon>
        <taxon>Euheterodonta</taxon>
        <taxon>Imparidentia</taxon>
        <taxon>Neoheterodontei</taxon>
        <taxon>Myida</taxon>
        <taxon>Dreissenoidea</taxon>
        <taxon>Dreissenidae</taxon>
        <taxon>Dreissena</taxon>
    </lineage>
</organism>
<evidence type="ECO:0000259" key="1">
    <source>
        <dbReference type="Pfam" id="PF20266"/>
    </source>
</evidence>
<dbReference type="Pfam" id="PF20266">
    <property type="entry name" value="Mab-21_C"/>
    <property type="match status" value="1"/>
</dbReference>
<dbReference type="Gene3D" id="1.10.1410.40">
    <property type="match status" value="1"/>
</dbReference>
<dbReference type="AlphaFoldDB" id="A0A9D4DDT3"/>